<feature type="compositionally biased region" description="Basic and acidic residues" evidence="1">
    <location>
        <begin position="257"/>
        <end position="268"/>
    </location>
</feature>
<dbReference type="EMBL" id="BGZK01000106">
    <property type="protein sequence ID" value="GBP19317.1"/>
    <property type="molecule type" value="Genomic_DNA"/>
</dbReference>
<dbReference type="GO" id="GO:0005634">
    <property type="term" value="C:nucleus"/>
    <property type="evidence" value="ECO:0007669"/>
    <property type="project" value="TreeGrafter"/>
</dbReference>
<proteinExistence type="predicted"/>
<accession>A0A4C1TZ87</accession>
<name>A0A4C1TZ87_EUMVA</name>
<dbReference type="InterPro" id="IPR013087">
    <property type="entry name" value="Znf_C2H2_type"/>
</dbReference>
<feature type="region of interest" description="Disordered" evidence="1">
    <location>
        <begin position="732"/>
        <end position="876"/>
    </location>
</feature>
<feature type="compositionally biased region" description="Polar residues" evidence="1">
    <location>
        <begin position="347"/>
        <end position="370"/>
    </location>
</feature>
<dbReference type="SMART" id="SM00355">
    <property type="entry name" value="ZnF_C2H2"/>
    <property type="match status" value="3"/>
</dbReference>
<dbReference type="PANTHER" id="PTHR15491:SF9">
    <property type="entry name" value="CIP1-INTERACTING ZINC FINGER PROTEIN"/>
    <property type="match status" value="1"/>
</dbReference>
<keyword evidence="4" id="KW-1185">Reference proteome</keyword>
<reference evidence="3 4" key="1">
    <citation type="journal article" date="2019" name="Commun. Biol.">
        <title>The bagworm genome reveals a unique fibroin gene that provides high tensile strength.</title>
        <authorList>
            <person name="Kono N."/>
            <person name="Nakamura H."/>
            <person name="Ohtoshi R."/>
            <person name="Tomita M."/>
            <person name="Numata K."/>
            <person name="Arakawa K."/>
        </authorList>
    </citation>
    <scope>NUCLEOTIDE SEQUENCE [LARGE SCALE GENOMIC DNA]</scope>
</reference>
<protein>
    <submittedName>
        <fullName evidence="3">Zinc finger protein on ecdysone puffs</fullName>
    </submittedName>
</protein>
<feature type="compositionally biased region" description="Basic and acidic residues" evidence="1">
    <location>
        <begin position="739"/>
        <end position="766"/>
    </location>
</feature>
<feature type="compositionally biased region" description="Basic and acidic residues" evidence="1">
    <location>
        <begin position="589"/>
        <end position="621"/>
    </location>
</feature>
<evidence type="ECO:0000256" key="1">
    <source>
        <dbReference type="SAM" id="MobiDB-lite"/>
    </source>
</evidence>
<dbReference type="PANTHER" id="PTHR15491">
    <property type="match status" value="1"/>
</dbReference>
<organism evidence="3 4">
    <name type="scientific">Eumeta variegata</name>
    <name type="common">Bagworm moth</name>
    <name type="synonym">Eumeta japonica</name>
    <dbReference type="NCBI Taxonomy" id="151549"/>
    <lineage>
        <taxon>Eukaryota</taxon>
        <taxon>Metazoa</taxon>
        <taxon>Ecdysozoa</taxon>
        <taxon>Arthropoda</taxon>
        <taxon>Hexapoda</taxon>
        <taxon>Insecta</taxon>
        <taxon>Pterygota</taxon>
        <taxon>Neoptera</taxon>
        <taxon>Endopterygota</taxon>
        <taxon>Lepidoptera</taxon>
        <taxon>Glossata</taxon>
        <taxon>Ditrysia</taxon>
        <taxon>Tineoidea</taxon>
        <taxon>Psychidae</taxon>
        <taxon>Oiketicinae</taxon>
        <taxon>Eumeta</taxon>
    </lineage>
</organism>
<dbReference type="InterPro" id="IPR026811">
    <property type="entry name" value="CIZ1"/>
</dbReference>
<feature type="domain" description="C2H2-type" evidence="2">
    <location>
        <begin position="435"/>
        <end position="459"/>
    </location>
</feature>
<dbReference type="STRING" id="151549.A0A4C1TZ87"/>
<evidence type="ECO:0000259" key="2">
    <source>
        <dbReference type="SMART" id="SM00355"/>
    </source>
</evidence>
<feature type="compositionally biased region" description="Basic and acidic residues" evidence="1">
    <location>
        <begin position="632"/>
        <end position="652"/>
    </location>
</feature>
<feature type="compositionally biased region" description="Basic and acidic residues" evidence="1">
    <location>
        <begin position="832"/>
        <end position="850"/>
    </location>
</feature>
<comment type="caution">
    <text evidence="3">The sequence shown here is derived from an EMBL/GenBank/DDBJ whole genome shotgun (WGS) entry which is preliminary data.</text>
</comment>
<dbReference type="InterPro" id="IPR036236">
    <property type="entry name" value="Znf_C2H2_sf"/>
</dbReference>
<feature type="compositionally biased region" description="Basic and acidic residues" evidence="1">
    <location>
        <begin position="388"/>
        <end position="424"/>
    </location>
</feature>
<feature type="region of interest" description="Disordered" evidence="1">
    <location>
        <begin position="251"/>
        <end position="284"/>
    </location>
</feature>
<evidence type="ECO:0000313" key="3">
    <source>
        <dbReference type="EMBL" id="GBP19317.1"/>
    </source>
</evidence>
<dbReference type="AlphaFoldDB" id="A0A4C1TZ87"/>
<feature type="domain" description="C2H2-type" evidence="2">
    <location>
        <begin position="530"/>
        <end position="554"/>
    </location>
</feature>
<gene>
    <name evidence="3" type="primary">Pep</name>
    <name evidence="3" type="ORF">EVAR_79919_1</name>
</gene>
<evidence type="ECO:0000313" key="4">
    <source>
        <dbReference type="Proteomes" id="UP000299102"/>
    </source>
</evidence>
<feature type="domain" description="C2H2-type" evidence="2">
    <location>
        <begin position="695"/>
        <end position="719"/>
    </location>
</feature>
<feature type="region of interest" description="Disordered" evidence="1">
    <location>
        <begin position="335"/>
        <end position="424"/>
    </location>
</feature>
<feature type="region of interest" description="Disordered" evidence="1">
    <location>
        <begin position="589"/>
        <end position="661"/>
    </location>
</feature>
<dbReference type="SUPFAM" id="SSF57667">
    <property type="entry name" value="beta-beta-alpha zinc fingers"/>
    <property type="match status" value="1"/>
</dbReference>
<dbReference type="Proteomes" id="UP000299102">
    <property type="component" value="Unassembled WGS sequence"/>
</dbReference>
<feature type="compositionally biased region" description="Acidic residues" evidence="1">
    <location>
        <begin position="767"/>
        <end position="780"/>
    </location>
</feature>
<dbReference type="OrthoDB" id="6378952at2759"/>
<sequence length="876" mass="98767">MAENSNAILELSGIVALESSKNTPLKENESGTPSFNAINNNMSVMQIKDNCDQKLLVKHDRKSLESPIENNVTPKLNSHPIRKSSSIEKIINRFKKVRANVCESQFESKTIKEETVAVKVMNMDLKNKKLLPDLLEQSHSTDMVAELPDWTLFNSPDEKKKTRESLGTALGVNKIGIQVVAALGVGDRRQLRKQKSFTYKLLKRGLAKLMLPTSTSGLAPPLHSSMGLPPKLTFCIASRAVSHIMANRRTQATGGGRRSDYGRNDRGKTFASRPGVSPWQGGGPGTGLPNLLPLAGTEATLALANNLITNLLQSRQNPVPSLLDIPIRRDFGPELGRFDRGYGPNRMGNQGTFRRTGTYSRTGERINSNRKPFKPNEGQRNRQSSPKTDADSIKAKPIKSESTEESKETPKSETTSEVKKETPKTRYDDIDSQYLRCHICNKSMWDGRSFENHLSGRAHAIMMQKTAESYALTADTMRQEFKIREMKRTRKTGQQTPRDFYCAMCDMYAADGSTHRTTVGHRKLKKYLHPGCTSCHKEMPTRIELDEHRLTPEHLRNVQDKQEVLTKLKPEVMVISTLSMEQSYVRDDRLRKRRYSHADESKDKPEEGKDPKVKEEKDGEGAKGSTEGDVEMADKSEGNIKKEAEEPKKENTESENLVLDYKEGDDLSNFKSEMIPNYNTERAVGRSFLSPFKCVQCHLCHKLLDGEETADVHLRTWRHHQLFVRMLKEKAGLEGQQEANKRSSPDEREDDGNWKRRKTTPDHDRDNEQDDAEHDADAGDGDQANGNAVEQIKEEPSTTETNAAEETLDTTTEMKEESDWEKTVDEILEAEQDVKDVKEDTPIVKEKSPEIKPAPVESVRGRGGTPRGRGRGRRRY</sequence>
<feature type="compositionally biased region" description="Basic and acidic residues" evidence="1">
    <location>
        <begin position="812"/>
        <end position="825"/>
    </location>
</feature>